<evidence type="ECO:0000313" key="1">
    <source>
        <dbReference type="EMBL" id="ORC93664.1"/>
    </source>
</evidence>
<dbReference type="OrthoDB" id="273542at2759"/>
<dbReference type="GeneID" id="39981002"/>
<dbReference type="AlphaFoldDB" id="A0A1X0P9Q9"/>
<dbReference type="EMBL" id="NBCO01000001">
    <property type="protein sequence ID" value="ORC93664.1"/>
    <property type="molecule type" value="Genomic_DNA"/>
</dbReference>
<accession>A0A1X0P9Q9</accession>
<evidence type="ECO:0000313" key="2">
    <source>
        <dbReference type="Proteomes" id="UP000192257"/>
    </source>
</evidence>
<gene>
    <name evidence="1" type="ORF">TM35_000015410</name>
</gene>
<dbReference type="RefSeq" id="XP_028887730.1">
    <property type="nucleotide sequence ID" value="XM_029021222.1"/>
</dbReference>
<keyword evidence="2" id="KW-1185">Reference proteome</keyword>
<comment type="caution">
    <text evidence="1">The sequence shown here is derived from an EMBL/GenBank/DDBJ whole genome shotgun (WGS) entry which is preliminary data.</text>
</comment>
<protein>
    <submittedName>
        <fullName evidence="1">Dynein heavy chain</fullName>
    </submittedName>
</protein>
<name>A0A1X0P9Q9_9TRYP</name>
<sequence length="309" mass="33836">MVALVDLDMLAGPAGAAADPPSVDSPRSLRACGLCGVDPAAALRPLSLRQHFDLVAGGAPWVDRSPPAGVNVDTALDACHAAGINTGTKEHKLLAYRNYTKHEAARIETLTLVREVRRQLIAEEIFERRRRAHVDRLSHRSSFDLAASHTPEVDQTQMSLQSEKGGNHLYTDPSPTQKRIDIPENIKTNTTHQNKHLEDPTRVVITRSVENEDDWPNAKHVVHLSPLNANIEASPVIQSGINEIYSGVVTEAKMEDDAAVTRGTDHTIGDVAPPAPPISHREQGEVFYYYCANAMAAGRISEYREQSIL</sequence>
<organism evidence="1 2">
    <name type="scientific">Trypanosoma theileri</name>
    <dbReference type="NCBI Taxonomy" id="67003"/>
    <lineage>
        <taxon>Eukaryota</taxon>
        <taxon>Discoba</taxon>
        <taxon>Euglenozoa</taxon>
        <taxon>Kinetoplastea</taxon>
        <taxon>Metakinetoplastina</taxon>
        <taxon>Trypanosomatida</taxon>
        <taxon>Trypanosomatidae</taxon>
        <taxon>Trypanosoma</taxon>
    </lineage>
</organism>
<proteinExistence type="predicted"/>
<reference evidence="1 2" key="1">
    <citation type="submission" date="2017-03" db="EMBL/GenBank/DDBJ databases">
        <title>An alternative strategy for trypanosome survival in the mammalian bloodstream revealed through genome and transcriptome analysis of the ubiquitous bovine parasite Trypanosoma (Megatrypanum) theileri.</title>
        <authorList>
            <person name="Kelly S."/>
            <person name="Ivens A."/>
            <person name="Mott A."/>
            <person name="O'Neill E."/>
            <person name="Emms D."/>
            <person name="Macleod O."/>
            <person name="Voorheis P."/>
            <person name="Matthews J."/>
            <person name="Matthews K."/>
            <person name="Carrington M."/>
        </authorList>
    </citation>
    <scope>NUCLEOTIDE SEQUENCE [LARGE SCALE GENOMIC DNA]</scope>
    <source>
        <strain evidence="1">Edinburgh</strain>
    </source>
</reference>
<dbReference type="VEuPathDB" id="TriTrypDB:TM35_000015410"/>
<dbReference type="Proteomes" id="UP000192257">
    <property type="component" value="Unassembled WGS sequence"/>
</dbReference>